<reference evidence="2" key="1">
    <citation type="submission" date="2021-02" db="EMBL/GenBank/DDBJ databases">
        <authorList>
            <person name="Nowell W R."/>
        </authorList>
    </citation>
    <scope>NUCLEOTIDE SEQUENCE</scope>
</reference>
<evidence type="ECO:0000313" key="4">
    <source>
        <dbReference type="Proteomes" id="UP000663828"/>
    </source>
</evidence>
<feature type="compositionally biased region" description="Polar residues" evidence="1">
    <location>
        <begin position="147"/>
        <end position="158"/>
    </location>
</feature>
<evidence type="ECO:0000313" key="2">
    <source>
        <dbReference type="EMBL" id="CAF1218387.1"/>
    </source>
</evidence>
<protein>
    <recommendedName>
        <fullName evidence="6">Inner centromere protein ARK-binding domain-containing protein</fullName>
    </recommendedName>
</protein>
<feature type="compositionally biased region" description="Basic and acidic residues" evidence="1">
    <location>
        <begin position="253"/>
        <end position="264"/>
    </location>
</feature>
<feature type="compositionally biased region" description="Polar residues" evidence="1">
    <location>
        <begin position="202"/>
        <end position="229"/>
    </location>
</feature>
<dbReference type="OrthoDB" id="10047745at2759"/>
<proteinExistence type="predicted"/>
<feature type="compositionally biased region" description="Acidic residues" evidence="1">
    <location>
        <begin position="162"/>
        <end position="178"/>
    </location>
</feature>
<feature type="compositionally biased region" description="Basic residues" evidence="1">
    <location>
        <begin position="183"/>
        <end position="193"/>
    </location>
</feature>
<comment type="caution">
    <text evidence="2">The sequence shown here is derived from an EMBL/GenBank/DDBJ whole genome shotgun (WGS) entry which is preliminary data.</text>
</comment>
<evidence type="ECO:0008006" key="6">
    <source>
        <dbReference type="Google" id="ProtNLM"/>
    </source>
</evidence>
<keyword evidence="4" id="KW-1185">Reference proteome</keyword>
<feature type="compositionally biased region" description="Polar residues" evidence="1">
    <location>
        <begin position="471"/>
        <end position="482"/>
    </location>
</feature>
<feature type="compositionally biased region" description="Polar residues" evidence="1">
    <location>
        <begin position="333"/>
        <end position="345"/>
    </location>
</feature>
<evidence type="ECO:0000313" key="5">
    <source>
        <dbReference type="Proteomes" id="UP000663852"/>
    </source>
</evidence>
<dbReference type="EMBL" id="CAJNOR010006687">
    <property type="protein sequence ID" value="CAF1601179.1"/>
    <property type="molecule type" value="Genomic_DNA"/>
</dbReference>
<gene>
    <name evidence="2" type="ORF">EDS130_LOCUS26278</name>
    <name evidence="3" type="ORF">XAT740_LOCUS47735</name>
</gene>
<feature type="compositionally biased region" description="Low complexity" evidence="1">
    <location>
        <begin position="354"/>
        <end position="370"/>
    </location>
</feature>
<name>A0A814XIG0_ADIRI</name>
<feature type="compositionally biased region" description="Polar residues" evidence="1">
    <location>
        <begin position="270"/>
        <end position="280"/>
    </location>
</feature>
<dbReference type="Proteomes" id="UP000663828">
    <property type="component" value="Unassembled WGS sequence"/>
</dbReference>
<dbReference type="Proteomes" id="UP000663852">
    <property type="component" value="Unassembled WGS sequence"/>
</dbReference>
<feature type="compositionally biased region" description="Basic and acidic residues" evidence="1">
    <location>
        <begin position="281"/>
        <end position="331"/>
    </location>
</feature>
<organism evidence="2 5">
    <name type="scientific">Adineta ricciae</name>
    <name type="common">Rotifer</name>
    <dbReference type="NCBI Taxonomy" id="249248"/>
    <lineage>
        <taxon>Eukaryota</taxon>
        <taxon>Metazoa</taxon>
        <taxon>Spiralia</taxon>
        <taxon>Gnathifera</taxon>
        <taxon>Rotifera</taxon>
        <taxon>Eurotatoria</taxon>
        <taxon>Bdelloidea</taxon>
        <taxon>Adinetida</taxon>
        <taxon>Adinetidae</taxon>
        <taxon>Adineta</taxon>
    </lineage>
</organism>
<dbReference type="EMBL" id="CAJNOJ010000159">
    <property type="protein sequence ID" value="CAF1218387.1"/>
    <property type="molecule type" value="Genomic_DNA"/>
</dbReference>
<sequence length="580" mass="65899">MSVIDTLDTFDKLEFNDIRAFAAASALIAKSIQEYNDDPAGNVDALKLLFQNESADITQKQKDIEREWLENNNEIISFSTILDACLGSSSSDRPTLIDQPLYLPFRDDQPMEYEPIQWQPDPPASTTRFVVQPASPSRVLQPRNEPNIDQTTNNNANTILLDDNDDQNYVDANGDEENEAPKIKKKAKKKKQQAKVIETSDDTSLQLNTSSNRTSTTGQKLPQKLSSKWSAGKRISGFGAGKTSAIRKFARPSNDRQQRPDSRTLFRNKPSVTGNTSRLSQEQREQLARAVEERKQEERKRKVEKLHEQAKKREEVLSRAKQIQQDKDQKNQLRVSDNQAKTAASGNKKVPGANFNTSTTFNNSMNDSTNLPKATYQQQTGQQYKPVVLDTTSNKILNQNKVFKQPMNAGLKKPTTLANAEYTFVVDKNNTQRNDITLPSSSLLQPSAQHKADWTILPTPGHPHDELELDSTMTDTTHNSTDGDYGIEDVRSDQDSDNEDEDESRIPGWAKERLFQTFWKTQGHWYLSRRTLKLTRRTLGHYPIIKDELQTWLKELKSSKPLSETFTDATYLDQTQAHFF</sequence>
<accession>A0A814XIG0</accession>
<evidence type="ECO:0000313" key="3">
    <source>
        <dbReference type="EMBL" id="CAF1601179.1"/>
    </source>
</evidence>
<feature type="region of interest" description="Disordered" evidence="1">
    <location>
        <begin position="460"/>
        <end position="505"/>
    </location>
</feature>
<feature type="region of interest" description="Disordered" evidence="1">
    <location>
        <begin position="113"/>
        <end position="379"/>
    </location>
</feature>
<evidence type="ECO:0000256" key="1">
    <source>
        <dbReference type="SAM" id="MobiDB-lite"/>
    </source>
</evidence>
<dbReference type="AlphaFoldDB" id="A0A814XIG0"/>